<proteinExistence type="predicted"/>
<dbReference type="EMBL" id="JANFWR010000007">
    <property type="protein sequence ID" value="MCW0398770.1"/>
    <property type="molecule type" value="Genomic_DNA"/>
</dbReference>
<comment type="caution">
    <text evidence="1">The sequence shown here is derived from an EMBL/GenBank/DDBJ whole genome shotgun (WGS) entry which is preliminary data.</text>
</comment>
<organism evidence="1 2">
    <name type="scientific">Xanthomonas sacchari</name>
    <dbReference type="NCBI Taxonomy" id="56458"/>
    <lineage>
        <taxon>Bacteria</taxon>
        <taxon>Pseudomonadati</taxon>
        <taxon>Pseudomonadota</taxon>
        <taxon>Gammaproteobacteria</taxon>
        <taxon>Lysobacterales</taxon>
        <taxon>Lysobacteraceae</taxon>
        <taxon>Xanthomonas</taxon>
    </lineage>
</organism>
<protein>
    <submittedName>
        <fullName evidence="1">Uncharacterized protein</fullName>
    </submittedName>
</protein>
<keyword evidence="2" id="KW-1185">Reference proteome</keyword>
<evidence type="ECO:0000313" key="1">
    <source>
        <dbReference type="EMBL" id="MCW0398770.1"/>
    </source>
</evidence>
<evidence type="ECO:0000313" key="2">
    <source>
        <dbReference type="Proteomes" id="UP001320843"/>
    </source>
</evidence>
<sequence>MSQRDFLRQFDALAISAFSAAGIADTGSYYAPGSPVAQPCTVTIDRDVMDYGDDAAPVSTSRTLVGFQRSEVEPAHGGRLALPGETFLLEKRVKQDESRSQWVVTNG</sequence>
<dbReference type="Proteomes" id="UP001320843">
    <property type="component" value="Unassembled WGS sequence"/>
</dbReference>
<name>A0ABT3DUT1_9XANT</name>
<dbReference type="InterPro" id="IPR008018">
    <property type="entry name" value="Phage_tail_attach_FII"/>
</dbReference>
<accession>A0ABT3DUT1</accession>
<dbReference type="RefSeq" id="WP_267082246.1">
    <property type="nucleotide sequence ID" value="NZ_CP099530.1"/>
</dbReference>
<gene>
    <name evidence="1" type="ORF">NB700_001326</name>
</gene>
<reference evidence="1 2" key="1">
    <citation type="submission" date="2022-06" db="EMBL/GenBank/DDBJ databases">
        <title>Dynamics of rice microbiomes reveals core vertical transmitted seed endophytes.</title>
        <authorList>
            <person name="Liao K."/>
            <person name="Zhang X."/>
        </authorList>
    </citation>
    <scope>NUCLEOTIDE SEQUENCE [LARGE SCALE GENOMIC DNA]</scope>
    <source>
        <strain evidence="1 2">YT10-10-1</strain>
    </source>
</reference>
<dbReference type="Pfam" id="PF05354">
    <property type="entry name" value="Phage_attach"/>
    <property type="match status" value="1"/>
</dbReference>